<evidence type="ECO:0000256" key="1">
    <source>
        <dbReference type="SAM" id="SignalP"/>
    </source>
</evidence>
<keyword evidence="1" id="KW-0732">Signal</keyword>
<keyword evidence="3" id="KW-1185">Reference proteome</keyword>
<dbReference type="Gene3D" id="2.40.160.20">
    <property type="match status" value="1"/>
</dbReference>
<dbReference type="AlphaFoldDB" id="A0A9W6N116"/>
<comment type="caution">
    <text evidence="2">The sequence shown here is derived from an EMBL/GenBank/DDBJ whole genome shotgun (WGS) entry which is preliminary data.</text>
</comment>
<proteinExistence type="predicted"/>
<evidence type="ECO:0000313" key="3">
    <source>
        <dbReference type="Proteomes" id="UP001143370"/>
    </source>
</evidence>
<sequence>MKTLPAAAGVLAALVGLTAPVVAADTASPESAALVTKAPASASTVPFEALFLGVGGGFGSTSFNDPYLYAQGVSEISQGGVPVAVGAAGGSTDPGFGSDGRLAPIVQFGGFRHFDGSDWLWGAKFTYGYLDASSSVANLPVPQSGGYENLTDDPSTSFGGNVVVHSYETRITHQISFVPFIGRSYEKMFVYAGAGPTVSRVESNLDGVIGFAEINGQHVDVTGAPSNFSSEEWVFGGAVTVGLTYFFTPQWFVDVNYTYARTADYSGSFSTPFSSSTDGYDDVGILSGNYSGSLTTQAVAISINRAF</sequence>
<dbReference type="Proteomes" id="UP001143370">
    <property type="component" value="Unassembled WGS sequence"/>
</dbReference>
<protein>
    <recommendedName>
        <fullName evidence="4">Outer membrane protein beta-barrel domain-containing protein</fullName>
    </recommendedName>
</protein>
<accession>A0A9W6N116</accession>
<dbReference type="RefSeq" id="WP_213371044.1">
    <property type="nucleotide sequence ID" value="NZ_BSFJ01000038.1"/>
</dbReference>
<organism evidence="2 3">
    <name type="scientific">Ancylobacter dichloromethanicus</name>
    <dbReference type="NCBI Taxonomy" id="518825"/>
    <lineage>
        <taxon>Bacteria</taxon>
        <taxon>Pseudomonadati</taxon>
        <taxon>Pseudomonadota</taxon>
        <taxon>Alphaproteobacteria</taxon>
        <taxon>Hyphomicrobiales</taxon>
        <taxon>Xanthobacteraceae</taxon>
        <taxon>Ancylobacter</taxon>
    </lineage>
</organism>
<reference evidence="2" key="1">
    <citation type="journal article" date="2014" name="Int. J. Syst. Evol. Microbiol.">
        <title>Complete genome sequence of Corynebacterium casei LMG S-19264T (=DSM 44701T), isolated from a smear-ripened cheese.</title>
        <authorList>
            <consortium name="US DOE Joint Genome Institute (JGI-PGF)"/>
            <person name="Walter F."/>
            <person name="Albersmeier A."/>
            <person name="Kalinowski J."/>
            <person name="Ruckert C."/>
        </authorList>
    </citation>
    <scope>NUCLEOTIDE SEQUENCE</scope>
    <source>
        <strain evidence="2">VKM B-2484</strain>
    </source>
</reference>
<gene>
    <name evidence="2" type="ORF">GCM10017643_45270</name>
</gene>
<name>A0A9W6N116_9HYPH</name>
<dbReference type="InterPro" id="IPR011250">
    <property type="entry name" value="OMP/PagP_B-barrel"/>
</dbReference>
<feature type="signal peptide" evidence="1">
    <location>
        <begin position="1"/>
        <end position="23"/>
    </location>
</feature>
<dbReference type="SUPFAM" id="SSF56925">
    <property type="entry name" value="OMPA-like"/>
    <property type="match status" value="1"/>
</dbReference>
<feature type="chain" id="PRO_5040867007" description="Outer membrane protein beta-barrel domain-containing protein" evidence="1">
    <location>
        <begin position="24"/>
        <end position="307"/>
    </location>
</feature>
<dbReference type="EMBL" id="BSFJ01000038">
    <property type="protein sequence ID" value="GLK74409.1"/>
    <property type="molecule type" value="Genomic_DNA"/>
</dbReference>
<evidence type="ECO:0008006" key="4">
    <source>
        <dbReference type="Google" id="ProtNLM"/>
    </source>
</evidence>
<reference evidence="2" key="2">
    <citation type="submission" date="2023-01" db="EMBL/GenBank/DDBJ databases">
        <authorList>
            <person name="Sun Q."/>
            <person name="Evtushenko L."/>
        </authorList>
    </citation>
    <scope>NUCLEOTIDE SEQUENCE</scope>
    <source>
        <strain evidence="2">VKM B-2484</strain>
    </source>
</reference>
<evidence type="ECO:0000313" key="2">
    <source>
        <dbReference type="EMBL" id="GLK74409.1"/>
    </source>
</evidence>